<dbReference type="RefSeq" id="XP_020094207.1">
    <property type="nucleotide sequence ID" value="XM_020238618.1"/>
</dbReference>
<reference evidence="5" key="1">
    <citation type="journal article" date="2015" name="Nat. Genet.">
        <title>The pineapple genome and the evolution of CAM photosynthesis.</title>
        <authorList>
            <person name="Ming R."/>
            <person name="VanBuren R."/>
            <person name="Wai C.M."/>
            <person name="Tang H."/>
            <person name="Schatz M.C."/>
            <person name="Bowers J.E."/>
            <person name="Lyons E."/>
            <person name="Wang M.L."/>
            <person name="Chen J."/>
            <person name="Biggers E."/>
            <person name="Zhang J."/>
            <person name="Huang L."/>
            <person name="Zhang L."/>
            <person name="Miao W."/>
            <person name="Zhang J."/>
            <person name="Ye Z."/>
            <person name="Miao C."/>
            <person name="Lin Z."/>
            <person name="Wang H."/>
            <person name="Zhou H."/>
            <person name="Yim W.C."/>
            <person name="Priest H.D."/>
            <person name="Zheng C."/>
            <person name="Woodhouse M."/>
            <person name="Edger P.P."/>
            <person name="Guyot R."/>
            <person name="Guo H.B."/>
            <person name="Guo H."/>
            <person name="Zheng G."/>
            <person name="Singh R."/>
            <person name="Sharma A."/>
            <person name="Min X."/>
            <person name="Zheng Y."/>
            <person name="Lee H."/>
            <person name="Gurtowski J."/>
            <person name="Sedlazeck F.J."/>
            <person name="Harkess A."/>
            <person name="McKain M.R."/>
            <person name="Liao Z."/>
            <person name="Fang J."/>
            <person name="Liu J."/>
            <person name="Zhang X."/>
            <person name="Zhang Q."/>
            <person name="Hu W."/>
            <person name="Qin Y."/>
            <person name="Wang K."/>
            <person name="Chen L.Y."/>
            <person name="Shirley N."/>
            <person name="Lin Y.R."/>
            <person name="Liu L.Y."/>
            <person name="Hernandez A.G."/>
            <person name="Wright C.L."/>
            <person name="Bulone V."/>
            <person name="Tuskan G.A."/>
            <person name="Heath K."/>
            <person name="Zee F."/>
            <person name="Moore P.H."/>
            <person name="Sunkar R."/>
            <person name="Leebens-Mack J.H."/>
            <person name="Mockler T."/>
            <person name="Bennetzen J.L."/>
            <person name="Freeling M."/>
            <person name="Sankoff D."/>
            <person name="Paterson A.H."/>
            <person name="Zhu X."/>
            <person name="Yang X."/>
            <person name="Smith J.A."/>
            <person name="Cushman J.C."/>
            <person name="Paull R.E."/>
            <person name="Yu Q."/>
        </authorList>
    </citation>
    <scope>NUCLEOTIDE SEQUENCE [LARGE SCALE GENOMIC DNA]</scope>
    <source>
        <strain evidence="5">cv. F153</strain>
    </source>
</reference>
<dbReference type="Gramene" id="Aco007656.1.mrna1">
    <property type="protein sequence ID" value="Aco007656.1.mrna1"/>
    <property type="gene ID" value="Aco007656.1.path1"/>
</dbReference>
<dbReference type="OrthoDB" id="442947at2759"/>
<evidence type="ECO:0000313" key="6">
    <source>
        <dbReference type="RefSeq" id="XP_020094207.1"/>
    </source>
</evidence>
<name>A0A6P5FF19_ANACO</name>
<gene>
    <name evidence="6" type="primary">LOC109714155</name>
</gene>
<feature type="domain" description="K Homology" evidence="4">
    <location>
        <begin position="152"/>
        <end position="227"/>
    </location>
</feature>
<dbReference type="AlphaFoldDB" id="A0A6P5FF19"/>
<dbReference type="InterPro" id="IPR036612">
    <property type="entry name" value="KH_dom_type_1_sf"/>
</dbReference>
<evidence type="ECO:0000256" key="3">
    <source>
        <dbReference type="SAM" id="MobiDB-lite"/>
    </source>
</evidence>
<feature type="region of interest" description="Disordered" evidence="3">
    <location>
        <begin position="534"/>
        <end position="558"/>
    </location>
</feature>
<dbReference type="CDD" id="cd22460">
    <property type="entry name" value="KH-I_PEPPER_rpt2_like"/>
    <property type="match status" value="1"/>
</dbReference>
<dbReference type="SMART" id="SM00322">
    <property type="entry name" value="KH"/>
    <property type="match status" value="4"/>
</dbReference>
<keyword evidence="2" id="KW-0694">RNA-binding</keyword>
<evidence type="ECO:0000256" key="1">
    <source>
        <dbReference type="ARBA" id="ARBA00022737"/>
    </source>
</evidence>
<protein>
    <submittedName>
        <fullName evidence="6">KH domain-containing protein HEN4-like</fullName>
    </submittedName>
</protein>
<dbReference type="PROSITE" id="PS50084">
    <property type="entry name" value="KH_TYPE_1"/>
    <property type="match status" value="4"/>
</dbReference>
<feature type="compositionally biased region" description="Polar residues" evidence="3">
    <location>
        <begin position="609"/>
        <end position="633"/>
    </location>
</feature>
<dbReference type="InterPro" id="IPR004088">
    <property type="entry name" value="KH_dom_type_1"/>
</dbReference>
<proteinExistence type="predicted"/>
<keyword evidence="5" id="KW-1185">Reference proteome</keyword>
<feature type="domain" description="K Homology" evidence="4">
    <location>
        <begin position="44"/>
        <end position="134"/>
    </location>
</feature>
<dbReference type="Proteomes" id="UP000515123">
    <property type="component" value="Linkage group 8"/>
</dbReference>
<dbReference type="CDD" id="cd22459">
    <property type="entry name" value="KH-I_PEPPER_rpt1_like"/>
    <property type="match status" value="2"/>
</dbReference>
<dbReference type="GO" id="GO:0003723">
    <property type="term" value="F:RNA binding"/>
    <property type="evidence" value="ECO:0007669"/>
    <property type="project" value="UniProtKB-UniRule"/>
</dbReference>
<dbReference type="PANTHER" id="PTHR10288">
    <property type="entry name" value="KH DOMAIN CONTAINING RNA BINDING PROTEIN"/>
    <property type="match status" value="1"/>
</dbReference>
<dbReference type="Gene3D" id="3.30.310.210">
    <property type="match status" value="1"/>
</dbReference>
<feature type="domain" description="K Homology" evidence="4">
    <location>
        <begin position="307"/>
        <end position="380"/>
    </location>
</feature>
<evidence type="ECO:0000256" key="2">
    <source>
        <dbReference type="PROSITE-ProRule" id="PRU00117"/>
    </source>
</evidence>
<dbReference type="InterPro" id="IPR004087">
    <property type="entry name" value="KH_dom"/>
</dbReference>
<feature type="region of interest" description="Disordered" evidence="3">
    <location>
        <begin position="605"/>
        <end position="646"/>
    </location>
</feature>
<feature type="compositionally biased region" description="Basic and acidic residues" evidence="3">
    <location>
        <begin position="13"/>
        <end position="23"/>
    </location>
</feature>
<feature type="compositionally biased region" description="Basic residues" evidence="3">
    <location>
        <begin position="1"/>
        <end position="12"/>
    </location>
</feature>
<reference evidence="6" key="2">
    <citation type="submission" date="2025-08" db="UniProtKB">
        <authorList>
            <consortium name="RefSeq"/>
        </authorList>
    </citation>
    <scope>IDENTIFICATION</scope>
    <source>
        <tissue evidence="6">Leaf</tissue>
    </source>
</reference>
<evidence type="ECO:0000313" key="5">
    <source>
        <dbReference type="Proteomes" id="UP000515123"/>
    </source>
</evidence>
<organism evidence="5 6">
    <name type="scientific">Ananas comosus</name>
    <name type="common">Pineapple</name>
    <name type="synonym">Ananas ananas</name>
    <dbReference type="NCBI Taxonomy" id="4615"/>
    <lineage>
        <taxon>Eukaryota</taxon>
        <taxon>Viridiplantae</taxon>
        <taxon>Streptophyta</taxon>
        <taxon>Embryophyta</taxon>
        <taxon>Tracheophyta</taxon>
        <taxon>Spermatophyta</taxon>
        <taxon>Magnoliopsida</taxon>
        <taxon>Liliopsida</taxon>
        <taxon>Poales</taxon>
        <taxon>Bromeliaceae</taxon>
        <taxon>Bromelioideae</taxon>
        <taxon>Ananas</taxon>
    </lineage>
</organism>
<dbReference type="Gene3D" id="3.30.1370.10">
    <property type="entry name" value="K Homology domain, type 1"/>
    <property type="match status" value="2"/>
</dbReference>
<feature type="domain" description="K Homology" evidence="4">
    <location>
        <begin position="389"/>
        <end position="464"/>
    </location>
</feature>
<dbReference type="SUPFAM" id="SSF54791">
    <property type="entry name" value="Eukaryotic type KH-domain (KH-domain type I)"/>
    <property type="match status" value="4"/>
</dbReference>
<accession>A0A6P5FF19</accession>
<dbReference type="GeneID" id="109714155"/>
<keyword evidence="1" id="KW-0677">Repeat</keyword>
<sequence>MDGGKSGKRKTSTFRERPRSHFDNRKKKRPNPSHDDGSMSSKPIDTVYRILCPVKKIGSVLGRGGEIINALRDETRAKIRVADAIPGAEERVIIIFSYSDQGIDGVTSGDNEFENLKPHCAAQDALLKINDRIAADEILHGGVVHEKNDSDDSVSARILVPNNQVGCLLGKGGTIIQQLRSETGATIRLLPSEHLPPCSMSNDELVQISGSPSVVRKALYEISSRLHQHPRKENPPLEDIIHASTRSLYEPAGPVPPLPQSDTIWSHRRGGATSPMRWYDGYRNEPSAYAPGGYSNSRGGNSRETTEEFSMRILCATAKIGGVIGKSGVNVRQLEHQTGASIQVEDTDPEAEERVIIISSKEVPSDPTSPTIEALLLLQSRTSTTSEKGVVTTRILVPSGKVGCILGERGSIITEMRRRTRADIRLFSKEDKPKYTSANEELVQISGNAIVARDALSEIASRLRTRTFRGGSGVMNPVPPPPFRELYPTERMPPRELPPPGSPSFYKESMSSSYRGYAPPHNYSRPMVSSYHGYPSPESFPSRGPPPSSGMPRTGNSVGYDNPKGAAQIYEAQGYPGPTTVAGYPSRINSVEIRAPNNVAASYMGAGASSLSDPRQFAQSSYRDPYRSEQSSYRDVYNSDIRYGHN</sequence>
<evidence type="ECO:0000259" key="4">
    <source>
        <dbReference type="SMART" id="SM00322"/>
    </source>
</evidence>
<dbReference type="Pfam" id="PF00013">
    <property type="entry name" value="KH_1"/>
    <property type="match status" value="4"/>
</dbReference>
<feature type="region of interest" description="Disordered" evidence="3">
    <location>
        <begin position="1"/>
        <end position="42"/>
    </location>
</feature>